<dbReference type="SUPFAM" id="SSF51971">
    <property type="entry name" value="Nucleotide-binding domain"/>
    <property type="match status" value="1"/>
</dbReference>
<dbReference type="InterPro" id="IPR036188">
    <property type="entry name" value="FAD/NAD-bd_sf"/>
</dbReference>
<protein>
    <submittedName>
        <fullName evidence="2">dTDP-fucopyranose mutase</fullName>
        <ecNumber evidence="2">5.4.99.59</ecNumber>
    </submittedName>
</protein>
<dbReference type="AlphaFoldDB" id="A0A1J5RC93"/>
<dbReference type="Pfam" id="PF13450">
    <property type="entry name" value="NAD_binding_8"/>
    <property type="match status" value="1"/>
</dbReference>
<dbReference type="GO" id="GO:0005829">
    <property type="term" value="C:cytosol"/>
    <property type="evidence" value="ECO:0007669"/>
    <property type="project" value="TreeGrafter"/>
</dbReference>
<dbReference type="GO" id="GO:0050660">
    <property type="term" value="F:flavin adenine dinucleotide binding"/>
    <property type="evidence" value="ECO:0007669"/>
    <property type="project" value="TreeGrafter"/>
</dbReference>
<comment type="caution">
    <text evidence="2">The sequence shown here is derived from an EMBL/GenBank/DDBJ whole genome shotgun (WGS) entry which is preliminary data.</text>
</comment>
<evidence type="ECO:0000259" key="1">
    <source>
        <dbReference type="Pfam" id="PF03275"/>
    </source>
</evidence>
<sequence>MKKALIVGGGFAGCSAAHMLTLEGGWSITLVESASFLGGGCKTLYWGGHPYTFGPRHFLTHNEATYAYLNRYCPLRRCAEHVFQTYVEKDQAFYNYPIHQDDIERMPDRDEIRQQLAQRPATISPANFEDFWLQSVGRNLYEKYICTYNKKMWMIDDNTKIDTFSWSPKGVTIKEGGREAWDAAISAFPLADNGYDDYFALATADTTVLLNTRVEQYDLPNKTVVLNGEKQHFDVIINTLSPDIVLNNIHGELPFIGRDFIKIVLPVEEVLPKNIYFLYYPNKEVFTRIVEYKKFFHNDTAPTTLLGLEIPSDKGKLYPLPIKKYRDLADRYLDDLPNGVFSIGRAGSYRYEVDIDDCLEQSMDIVSKLR</sequence>
<name>A0A1J5RC93_9ZZZZ</name>
<organism evidence="2">
    <name type="scientific">mine drainage metagenome</name>
    <dbReference type="NCBI Taxonomy" id="410659"/>
    <lineage>
        <taxon>unclassified sequences</taxon>
        <taxon>metagenomes</taxon>
        <taxon>ecological metagenomes</taxon>
    </lineage>
</organism>
<feature type="domain" description="UDP-galactopyranose mutase C-terminal" evidence="1">
    <location>
        <begin position="145"/>
        <end position="351"/>
    </location>
</feature>
<accession>A0A1J5RC93</accession>
<dbReference type="Pfam" id="PF03275">
    <property type="entry name" value="GLF"/>
    <property type="match status" value="1"/>
</dbReference>
<dbReference type="Gene3D" id="3.50.50.60">
    <property type="entry name" value="FAD/NAD(P)-binding domain"/>
    <property type="match status" value="1"/>
</dbReference>
<dbReference type="PANTHER" id="PTHR21197">
    <property type="entry name" value="UDP-GALACTOPYRANOSE MUTASE"/>
    <property type="match status" value="1"/>
</dbReference>
<dbReference type="InterPro" id="IPR015899">
    <property type="entry name" value="UDP-GalPyranose_mutase_C"/>
</dbReference>
<proteinExistence type="predicted"/>
<dbReference type="GO" id="GO:0008767">
    <property type="term" value="F:UDP-galactopyranose mutase activity"/>
    <property type="evidence" value="ECO:0007669"/>
    <property type="project" value="InterPro"/>
</dbReference>
<keyword evidence="2" id="KW-0413">Isomerase</keyword>
<evidence type="ECO:0000313" key="2">
    <source>
        <dbReference type="EMBL" id="OIQ93702.1"/>
    </source>
</evidence>
<gene>
    <name evidence="2" type="primary">fcf2</name>
    <name evidence="2" type="ORF">GALL_242930</name>
</gene>
<reference evidence="2" key="1">
    <citation type="submission" date="2016-10" db="EMBL/GenBank/DDBJ databases">
        <title>Sequence of Gallionella enrichment culture.</title>
        <authorList>
            <person name="Poehlein A."/>
            <person name="Muehling M."/>
            <person name="Daniel R."/>
        </authorList>
    </citation>
    <scope>NUCLEOTIDE SEQUENCE</scope>
</reference>
<dbReference type="EC" id="5.4.99.59" evidence="2"/>
<dbReference type="PANTHER" id="PTHR21197:SF0">
    <property type="entry name" value="UDP-GALACTOPYRANOSE MUTASE"/>
    <property type="match status" value="1"/>
</dbReference>
<dbReference type="EMBL" id="MLJW01000201">
    <property type="protein sequence ID" value="OIQ93702.1"/>
    <property type="molecule type" value="Genomic_DNA"/>
</dbReference>